<reference evidence="3" key="1">
    <citation type="submission" date="2018-05" db="EMBL/GenBank/DDBJ databases">
        <authorList>
            <person name="Lanie J.A."/>
            <person name="Ng W.-L."/>
            <person name="Kazmierczak K.M."/>
            <person name="Andrzejewski T.M."/>
            <person name="Davidsen T.M."/>
            <person name="Wayne K.J."/>
            <person name="Tettelin H."/>
            <person name="Glass J.I."/>
            <person name="Rusch D."/>
            <person name="Podicherti R."/>
            <person name="Tsui H.-C.T."/>
            <person name="Winkler M.E."/>
        </authorList>
    </citation>
    <scope>NUCLEOTIDE SEQUENCE</scope>
</reference>
<gene>
    <name evidence="3" type="ORF">METZ01_LOCUS446176</name>
</gene>
<evidence type="ECO:0000259" key="2">
    <source>
        <dbReference type="Pfam" id="PF17899"/>
    </source>
</evidence>
<feature type="domain" description="Peptidase M61 catalytic" evidence="1">
    <location>
        <begin position="131"/>
        <end position="247"/>
    </location>
</feature>
<dbReference type="EMBL" id="UINC01182871">
    <property type="protein sequence ID" value="SVD93322.1"/>
    <property type="molecule type" value="Genomic_DNA"/>
</dbReference>
<name>A0A382ZCX4_9ZZZZ</name>
<dbReference type="InterPro" id="IPR027268">
    <property type="entry name" value="Peptidase_M4/M1_CTD_sf"/>
</dbReference>
<feature type="non-terminal residue" evidence="3">
    <location>
        <position position="258"/>
    </location>
</feature>
<dbReference type="Gene3D" id="1.10.390.10">
    <property type="entry name" value="Neutral Protease Domain 2"/>
    <property type="match status" value="1"/>
</dbReference>
<dbReference type="InterPro" id="IPR007963">
    <property type="entry name" value="Peptidase_M61_catalytic"/>
</dbReference>
<dbReference type="Pfam" id="PF05299">
    <property type="entry name" value="Peptidase_M61"/>
    <property type="match status" value="1"/>
</dbReference>
<dbReference type="InterPro" id="IPR040756">
    <property type="entry name" value="Peptidase_M61_N"/>
</dbReference>
<proteinExistence type="predicted"/>
<organism evidence="3">
    <name type="scientific">marine metagenome</name>
    <dbReference type="NCBI Taxonomy" id="408172"/>
    <lineage>
        <taxon>unclassified sequences</taxon>
        <taxon>metagenomes</taxon>
        <taxon>ecological metagenomes</taxon>
    </lineage>
</organism>
<dbReference type="Pfam" id="PF17899">
    <property type="entry name" value="Peptidase_M61_N"/>
    <property type="match status" value="1"/>
</dbReference>
<protein>
    <recommendedName>
        <fullName evidence="4">Peptidase M61 catalytic domain-containing protein</fullName>
    </recommendedName>
</protein>
<evidence type="ECO:0000259" key="1">
    <source>
        <dbReference type="Pfam" id="PF05299"/>
    </source>
</evidence>
<dbReference type="AlphaFoldDB" id="A0A382ZCX4"/>
<feature type="non-terminal residue" evidence="3">
    <location>
        <position position="1"/>
    </location>
</feature>
<evidence type="ECO:0000313" key="3">
    <source>
        <dbReference type="EMBL" id="SVD93322.1"/>
    </source>
</evidence>
<evidence type="ECO:0008006" key="4">
    <source>
        <dbReference type="Google" id="ProtNLM"/>
    </source>
</evidence>
<dbReference type="Gene3D" id="2.60.40.3650">
    <property type="match status" value="1"/>
</dbReference>
<accession>A0A382ZCX4</accession>
<feature type="domain" description="Peptidase M61 N-terminal" evidence="2">
    <location>
        <begin position="2"/>
        <end position="41"/>
    </location>
</feature>
<dbReference type="SUPFAM" id="SSF55486">
    <property type="entry name" value="Metalloproteases ('zincins'), catalytic domain"/>
    <property type="match status" value="1"/>
</dbReference>
<sequence length="258" mass="30266">LEVRVKPPRGWRIATGLERKSKNVFRAPDYDTLVDSPMEIGIFHGLTFKSGGKNHYIVIDGEGNYDEKKVTHDVKKIVDYTSKMMGDMPYRDYLFILHALPDLRGGLEHRNSSSLQYPSFRFRKKQEYESFLNLVTHEYFHTWNGKRIHPESLGPFDYEKEVYTSLLWVMEGITCHYESLIPTRAKLFAPEDYLRILNGRIVRFLSKPGRHYQSLEESSFDTWIKLYQPSDNSVNSQISYYEKGALVSLMLDLEIRHK</sequence>